<evidence type="ECO:0000256" key="1">
    <source>
        <dbReference type="SAM" id="MobiDB-lite"/>
    </source>
</evidence>
<evidence type="ECO:0000313" key="2">
    <source>
        <dbReference type="EMBL" id="GIY10195.1"/>
    </source>
</evidence>
<protein>
    <submittedName>
        <fullName evidence="2">Uncharacterized protein</fullName>
    </submittedName>
</protein>
<accession>A0AAV4QLY3</accession>
<feature type="region of interest" description="Disordered" evidence="1">
    <location>
        <begin position="1"/>
        <end position="33"/>
    </location>
</feature>
<comment type="caution">
    <text evidence="2">The sequence shown here is derived from an EMBL/GenBank/DDBJ whole genome shotgun (WGS) entry which is preliminary data.</text>
</comment>
<reference evidence="2 3" key="1">
    <citation type="submission" date="2021-06" db="EMBL/GenBank/DDBJ databases">
        <title>Caerostris darwini draft genome.</title>
        <authorList>
            <person name="Kono N."/>
            <person name="Arakawa K."/>
        </authorList>
    </citation>
    <scope>NUCLEOTIDE SEQUENCE [LARGE SCALE GENOMIC DNA]</scope>
</reference>
<keyword evidence="3" id="KW-1185">Reference proteome</keyword>
<feature type="compositionally biased region" description="Low complexity" evidence="1">
    <location>
        <begin position="1"/>
        <end position="18"/>
    </location>
</feature>
<proteinExistence type="predicted"/>
<dbReference type="EMBL" id="BPLQ01004725">
    <property type="protein sequence ID" value="GIY10195.1"/>
    <property type="molecule type" value="Genomic_DNA"/>
</dbReference>
<gene>
    <name evidence="2" type="ORF">CDAR_523451</name>
</gene>
<evidence type="ECO:0000313" key="3">
    <source>
        <dbReference type="Proteomes" id="UP001054837"/>
    </source>
</evidence>
<organism evidence="2 3">
    <name type="scientific">Caerostris darwini</name>
    <dbReference type="NCBI Taxonomy" id="1538125"/>
    <lineage>
        <taxon>Eukaryota</taxon>
        <taxon>Metazoa</taxon>
        <taxon>Ecdysozoa</taxon>
        <taxon>Arthropoda</taxon>
        <taxon>Chelicerata</taxon>
        <taxon>Arachnida</taxon>
        <taxon>Araneae</taxon>
        <taxon>Araneomorphae</taxon>
        <taxon>Entelegynae</taxon>
        <taxon>Araneoidea</taxon>
        <taxon>Araneidae</taxon>
        <taxon>Caerostris</taxon>
    </lineage>
</organism>
<name>A0AAV4QLY3_9ARAC</name>
<dbReference type="Proteomes" id="UP001054837">
    <property type="component" value="Unassembled WGS sequence"/>
</dbReference>
<dbReference type="AlphaFoldDB" id="A0AAV4QLY3"/>
<sequence length="88" mass="9301">MGEGAWAWGEWAAPPSAEKGGPDGSSSTATDPRFSCGLFRREEIPIDNTGAIPVIIQEGARFLDGGVDGTFLEDDCPLRNEVHPSVNA</sequence>